<evidence type="ECO:0000313" key="3">
    <source>
        <dbReference type="Proteomes" id="UP001412067"/>
    </source>
</evidence>
<gene>
    <name evidence="2" type="ORF">KSP40_PGU004399</name>
</gene>
<organism evidence="2 3">
    <name type="scientific">Platanthera guangdongensis</name>
    <dbReference type="NCBI Taxonomy" id="2320717"/>
    <lineage>
        <taxon>Eukaryota</taxon>
        <taxon>Viridiplantae</taxon>
        <taxon>Streptophyta</taxon>
        <taxon>Embryophyta</taxon>
        <taxon>Tracheophyta</taxon>
        <taxon>Spermatophyta</taxon>
        <taxon>Magnoliopsida</taxon>
        <taxon>Liliopsida</taxon>
        <taxon>Asparagales</taxon>
        <taxon>Orchidaceae</taxon>
        <taxon>Orchidoideae</taxon>
        <taxon>Orchideae</taxon>
        <taxon>Orchidinae</taxon>
        <taxon>Platanthera</taxon>
    </lineage>
</organism>
<proteinExistence type="predicted"/>
<protein>
    <submittedName>
        <fullName evidence="2">Uncharacterized protein</fullName>
    </submittedName>
</protein>
<dbReference type="Proteomes" id="UP001412067">
    <property type="component" value="Unassembled WGS sequence"/>
</dbReference>
<evidence type="ECO:0000313" key="2">
    <source>
        <dbReference type="EMBL" id="KAK8945500.1"/>
    </source>
</evidence>
<feature type="region of interest" description="Disordered" evidence="1">
    <location>
        <begin position="1"/>
        <end position="63"/>
    </location>
</feature>
<name>A0ABR2LML1_9ASPA</name>
<evidence type="ECO:0000256" key="1">
    <source>
        <dbReference type="SAM" id="MobiDB-lite"/>
    </source>
</evidence>
<feature type="compositionally biased region" description="Polar residues" evidence="1">
    <location>
        <begin position="51"/>
        <end position="63"/>
    </location>
</feature>
<accession>A0ABR2LML1</accession>
<comment type="caution">
    <text evidence="2">The sequence shown here is derived from an EMBL/GenBank/DDBJ whole genome shotgun (WGS) entry which is preliminary data.</text>
</comment>
<feature type="compositionally biased region" description="Low complexity" evidence="1">
    <location>
        <begin position="1"/>
        <end position="13"/>
    </location>
</feature>
<dbReference type="EMBL" id="JBBWWR010000017">
    <property type="protein sequence ID" value="KAK8945500.1"/>
    <property type="molecule type" value="Genomic_DNA"/>
</dbReference>
<reference evidence="2 3" key="1">
    <citation type="journal article" date="2022" name="Nat. Plants">
        <title>Genomes of leafy and leafless Platanthera orchids illuminate the evolution of mycoheterotrophy.</title>
        <authorList>
            <person name="Li M.H."/>
            <person name="Liu K.W."/>
            <person name="Li Z."/>
            <person name="Lu H.C."/>
            <person name="Ye Q.L."/>
            <person name="Zhang D."/>
            <person name="Wang J.Y."/>
            <person name="Li Y.F."/>
            <person name="Zhong Z.M."/>
            <person name="Liu X."/>
            <person name="Yu X."/>
            <person name="Liu D.K."/>
            <person name="Tu X.D."/>
            <person name="Liu B."/>
            <person name="Hao Y."/>
            <person name="Liao X.Y."/>
            <person name="Jiang Y.T."/>
            <person name="Sun W.H."/>
            <person name="Chen J."/>
            <person name="Chen Y.Q."/>
            <person name="Ai Y."/>
            <person name="Zhai J.W."/>
            <person name="Wu S.S."/>
            <person name="Zhou Z."/>
            <person name="Hsiao Y.Y."/>
            <person name="Wu W.L."/>
            <person name="Chen Y.Y."/>
            <person name="Lin Y.F."/>
            <person name="Hsu J.L."/>
            <person name="Li C.Y."/>
            <person name="Wang Z.W."/>
            <person name="Zhao X."/>
            <person name="Zhong W.Y."/>
            <person name="Ma X.K."/>
            <person name="Ma L."/>
            <person name="Huang J."/>
            <person name="Chen G.Z."/>
            <person name="Huang M.Z."/>
            <person name="Huang L."/>
            <person name="Peng D.H."/>
            <person name="Luo Y.B."/>
            <person name="Zou S.Q."/>
            <person name="Chen S.P."/>
            <person name="Lan S."/>
            <person name="Tsai W.C."/>
            <person name="Van de Peer Y."/>
            <person name="Liu Z.J."/>
        </authorList>
    </citation>
    <scope>NUCLEOTIDE SEQUENCE [LARGE SCALE GENOMIC DNA]</scope>
    <source>
        <strain evidence="2">Lor288</strain>
    </source>
</reference>
<keyword evidence="3" id="KW-1185">Reference proteome</keyword>
<sequence>MQFNNGNSSSSGNFPVFPLGHSLDQGRPGFYMDEEGSSSESMGRRVLQGTKVKTSSEAGSSSCSLDNQFALKREIKV</sequence>